<keyword evidence="2" id="KW-1185">Reference proteome</keyword>
<dbReference type="STRING" id="471857.Svir_18900"/>
<dbReference type="AlphaFoldDB" id="C7MUD3"/>
<dbReference type="Proteomes" id="UP000000841">
    <property type="component" value="Chromosome"/>
</dbReference>
<dbReference type="RefSeq" id="WP_015786225.1">
    <property type="nucleotide sequence ID" value="NC_013159.1"/>
</dbReference>
<reference evidence="1 2" key="1">
    <citation type="journal article" date="2009" name="Stand. Genomic Sci.">
        <title>Complete genome sequence of Saccharomonospora viridis type strain (P101).</title>
        <authorList>
            <person name="Pati A."/>
            <person name="Sikorski J."/>
            <person name="Nolan M."/>
            <person name="Lapidus A."/>
            <person name="Copeland A."/>
            <person name="Glavina Del Rio T."/>
            <person name="Lucas S."/>
            <person name="Chen F."/>
            <person name="Tice H."/>
            <person name="Pitluck S."/>
            <person name="Cheng J.F."/>
            <person name="Chertkov O."/>
            <person name="Brettin T."/>
            <person name="Han C."/>
            <person name="Detter J.C."/>
            <person name="Kuske C."/>
            <person name="Bruce D."/>
            <person name="Goodwin L."/>
            <person name="Chain P."/>
            <person name="D'haeseleer P."/>
            <person name="Chen A."/>
            <person name="Palaniappan K."/>
            <person name="Ivanova N."/>
            <person name="Mavromatis K."/>
            <person name="Mikhailova N."/>
            <person name="Rohde M."/>
            <person name="Tindall B.J."/>
            <person name="Goker M."/>
            <person name="Bristow J."/>
            <person name="Eisen J.A."/>
            <person name="Markowitz V."/>
            <person name="Hugenholtz P."/>
            <person name="Kyrpides N.C."/>
            <person name="Klenk H.P."/>
        </authorList>
    </citation>
    <scope>NUCLEOTIDE SEQUENCE [LARGE SCALE GENOMIC DNA]</scope>
    <source>
        <strain evidence="2">ATCC 15386 / DSM 43017 / JCM 3036 / NBRC 12207 / P101</strain>
    </source>
</reference>
<evidence type="ECO:0000313" key="2">
    <source>
        <dbReference type="Proteomes" id="UP000000841"/>
    </source>
</evidence>
<dbReference type="KEGG" id="svi:Svir_18900"/>
<dbReference type="HOGENOM" id="CLU_058236_0_0_11"/>
<sequence length="289" mass="30452">MTTSRFSDFTGFFDDAAIFPPGSAELPDAVRAHLQRRSASIQPLVGPLLLTEARLSEAAALATEVAGELGIDLAREPLRVGLVVAPGALDQALRVAAEPPQGVVISGLELKTDQRWREQLAAGVELAQDAPYSVHVELSGDAVAEGGVKELAGTAARLKYRTGGLEATLFPSVAQLASVIDAAAQAEVPFKLTAGLHQAVRHTGPKTGFQHHGFLNIALATAAARSGADFDRVQRLLAERDHDAVRAAYAETSASWRTLFESFGTCSISEPIESLIALDLLDPALLSTT</sequence>
<dbReference type="eggNOG" id="COG0124">
    <property type="taxonomic scope" value="Bacteria"/>
</dbReference>
<name>C7MUD3_SACVD</name>
<organism evidence="1 2">
    <name type="scientific">Saccharomonospora viridis (strain ATCC 15386 / DSM 43017 / JCM 3036 / CCUG 5913 / NBRC 12207 / NCIMB 9602 / P101)</name>
    <name type="common">Thermoactinomyces viridis</name>
    <dbReference type="NCBI Taxonomy" id="471857"/>
    <lineage>
        <taxon>Bacteria</taxon>
        <taxon>Bacillati</taxon>
        <taxon>Actinomycetota</taxon>
        <taxon>Actinomycetes</taxon>
        <taxon>Pseudonocardiales</taxon>
        <taxon>Pseudonocardiaceae</taxon>
        <taxon>Saccharomonospora</taxon>
    </lineage>
</organism>
<evidence type="ECO:0000313" key="1">
    <source>
        <dbReference type="EMBL" id="ACU96912.1"/>
    </source>
</evidence>
<dbReference type="EMBL" id="CP001683">
    <property type="protein sequence ID" value="ACU96912.1"/>
    <property type="molecule type" value="Genomic_DNA"/>
</dbReference>
<protein>
    <recommendedName>
        <fullName evidence="3">HpcH/HpaI aldolase/citrate lyase family protein</fullName>
    </recommendedName>
</protein>
<evidence type="ECO:0008006" key="3">
    <source>
        <dbReference type="Google" id="ProtNLM"/>
    </source>
</evidence>
<gene>
    <name evidence="1" type="ordered locus">Svir_18900</name>
</gene>
<proteinExistence type="predicted"/>
<accession>C7MUD3</accession>